<evidence type="ECO:0000313" key="8">
    <source>
        <dbReference type="EMBL" id="QOD44632.1"/>
    </source>
</evidence>
<evidence type="ECO:0000256" key="5">
    <source>
        <dbReference type="SAM" id="MobiDB-lite"/>
    </source>
</evidence>
<dbReference type="GO" id="GO:0016020">
    <property type="term" value="C:membrane"/>
    <property type="evidence" value="ECO:0007669"/>
    <property type="project" value="UniProtKB-SubCell"/>
</dbReference>
<dbReference type="AlphaFoldDB" id="A0A7L7Z4Q3"/>
<evidence type="ECO:0000259" key="7">
    <source>
        <dbReference type="Pfam" id="PF04138"/>
    </source>
</evidence>
<feature type="transmembrane region" description="Helical" evidence="6">
    <location>
        <begin position="150"/>
        <end position="173"/>
    </location>
</feature>
<evidence type="ECO:0000256" key="3">
    <source>
        <dbReference type="ARBA" id="ARBA00022989"/>
    </source>
</evidence>
<evidence type="ECO:0000256" key="6">
    <source>
        <dbReference type="SAM" id="Phobius"/>
    </source>
</evidence>
<feature type="transmembrane region" description="Helical" evidence="6">
    <location>
        <begin position="179"/>
        <end position="196"/>
    </location>
</feature>
<gene>
    <name evidence="8" type="ORF">H9X71_04680</name>
</gene>
<comment type="subcellular location">
    <subcellularLocation>
        <location evidence="1">Membrane</location>
        <topology evidence="1">Multi-pass membrane protein</topology>
    </subcellularLocation>
</comment>
<dbReference type="KEGG" id="czh:H9X71_04680"/>
<evidence type="ECO:0000313" key="9">
    <source>
        <dbReference type="Proteomes" id="UP000516660"/>
    </source>
</evidence>
<sequence length="225" mass="23786">MGIRPSVEAPEGWAGVVGRRFGRRALDPIGGAPRRGGGRAPHIRGATRCARGRAGHHGCVPRTPPAARLRELLADRRVRFLLVGGFNTVFAFVLFAALEATAGRALDRAGNPVAGSLVPLLGSYAVAILVAFALYRRLVYRVHGHVLRDLGRFVSVYVVSITLNAVLLPLLVAVGVPRLGAQALLVVLITVVSYVGHGRFSFRRSSPGEGEPPTDPEGDGAAAPR</sequence>
<dbReference type="GO" id="GO:0000271">
    <property type="term" value="P:polysaccharide biosynthetic process"/>
    <property type="evidence" value="ECO:0007669"/>
    <property type="project" value="InterPro"/>
</dbReference>
<feature type="transmembrane region" description="Helical" evidence="6">
    <location>
        <begin position="118"/>
        <end position="138"/>
    </location>
</feature>
<organism evidence="8 9">
    <name type="scientific">Clavibacter zhangzhiyongii</name>
    <dbReference type="NCBI Taxonomy" id="2768071"/>
    <lineage>
        <taxon>Bacteria</taxon>
        <taxon>Bacillati</taxon>
        <taxon>Actinomycetota</taxon>
        <taxon>Actinomycetes</taxon>
        <taxon>Micrococcales</taxon>
        <taxon>Microbacteriaceae</taxon>
        <taxon>Clavibacter</taxon>
    </lineage>
</organism>
<evidence type="ECO:0000256" key="4">
    <source>
        <dbReference type="ARBA" id="ARBA00023136"/>
    </source>
</evidence>
<dbReference type="Pfam" id="PF04138">
    <property type="entry name" value="GtrA_DPMS_TM"/>
    <property type="match status" value="1"/>
</dbReference>
<feature type="domain" description="GtrA/DPMS transmembrane" evidence="7">
    <location>
        <begin position="79"/>
        <end position="202"/>
    </location>
</feature>
<feature type="region of interest" description="Disordered" evidence="5">
    <location>
        <begin position="203"/>
        <end position="225"/>
    </location>
</feature>
<keyword evidence="4 6" id="KW-0472">Membrane</keyword>
<evidence type="ECO:0000256" key="1">
    <source>
        <dbReference type="ARBA" id="ARBA00004141"/>
    </source>
</evidence>
<keyword evidence="2 6" id="KW-0812">Transmembrane</keyword>
<dbReference type="InterPro" id="IPR007267">
    <property type="entry name" value="GtrA_DPMS_TM"/>
</dbReference>
<reference evidence="8 9" key="1">
    <citation type="submission" date="2020-08" db="EMBL/GenBank/DDBJ databases">
        <title>Description of Clavibacter zhangzhiyonge sp. nov., a phytopathogenic actinobacterium isolated from barley seeds, causing leaf brown spot and decline.</title>
        <authorList>
            <person name="Tian Q."/>
            <person name="Chuan J."/>
            <person name="Zhao W."/>
            <person name="Li X."/>
        </authorList>
    </citation>
    <scope>NUCLEOTIDE SEQUENCE [LARGE SCALE GENOMIC DNA]</scope>
    <source>
        <strain evidence="8 9">DM1</strain>
    </source>
</reference>
<proteinExistence type="predicted"/>
<dbReference type="Proteomes" id="UP000516660">
    <property type="component" value="Chromosome"/>
</dbReference>
<accession>A0A7L7Z4Q3</accession>
<name>A0A7L7Z4Q3_9MICO</name>
<keyword evidence="3 6" id="KW-1133">Transmembrane helix</keyword>
<protein>
    <submittedName>
        <fullName evidence="8">GtrA family protein</fullName>
    </submittedName>
</protein>
<keyword evidence="9" id="KW-1185">Reference proteome</keyword>
<dbReference type="EMBL" id="CP061274">
    <property type="protein sequence ID" value="QOD44632.1"/>
    <property type="molecule type" value="Genomic_DNA"/>
</dbReference>
<evidence type="ECO:0000256" key="2">
    <source>
        <dbReference type="ARBA" id="ARBA00022692"/>
    </source>
</evidence>
<feature type="transmembrane region" description="Helical" evidence="6">
    <location>
        <begin position="78"/>
        <end position="98"/>
    </location>
</feature>